<keyword evidence="12 14" id="KW-0472">Membrane</keyword>
<dbReference type="PANTHER" id="PTHR24292">
    <property type="entry name" value="CYTOCHROME P450"/>
    <property type="match status" value="1"/>
</dbReference>
<name>A0A836FG47_9HYME</name>
<keyword evidence="9 13" id="KW-0560">Oxidoreductase</keyword>
<protein>
    <submittedName>
        <fullName evidence="15">CP310 protein</fullName>
    </submittedName>
</protein>
<keyword evidence="6 13" id="KW-0479">Metal-binding</keyword>
<gene>
    <name evidence="15" type="primary">Cyp310a1</name>
    <name evidence="15" type="ORF">G6Z77_0010735</name>
</gene>
<feature type="non-terminal residue" evidence="15">
    <location>
        <position position="67"/>
    </location>
</feature>
<organism evidence="15 16">
    <name type="scientific">Acromyrmex heyeri</name>
    <dbReference type="NCBI Taxonomy" id="230685"/>
    <lineage>
        <taxon>Eukaryota</taxon>
        <taxon>Metazoa</taxon>
        <taxon>Ecdysozoa</taxon>
        <taxon>Arthropoda</taxon>
        <taxon>Hexapoda</taxon>
        <taxon>Insecta</taxon>
        <taxon>Pterygota</taxon>
        <taxon>Neoptera</taxon>
        <taxon>Endopterygota</taxon>
        <taxon>Hymenoptera</taxon>
        <taxon>Apocrita</taxon>
        <taxon>Aculeata</taxon>
        <taxon>Formicoidea</taxon>
        <taxon>Formicidae</taxon>
        <taxon>Myrmicinae</taxon>
        <taxon>Acromyrmex</taxon>
    </lineage>
</organism>
<evidence type="ECO:0000256" key="12">
    <source>
        <dbReference type="ARBA" id="ARBA00023136"/>
    </source>
</evidence>
<dbReference type="Gene3D" id="1.10.630.10">
    <property type="entry name" value="Cytochrome P450"/>
    <property type="match status" value="1"/>
</dbReference>
<keyword evidence="5 13" id="KW-0349">Heme</keyword>
<evidence type="ECO:0000256" key="13">
    <source>
        <dbReference type="RuleBase" id="RU000461"/>
    </source>
</evidence>
<dbReference type="InterPro" id="IPR017972">
    <property type="entry name" value="Cyt_P450_CS"/>
</dbReference>
<comment type="caution">
    <text evidence="15">The sequence shown here is derived from an EMBL/GenBank/DDBJ whole genome shotgun (WGS) entry which is preliminary data.</text>
</comment>
<dbReference type="OrthoDB" id="2789670at2759"/>
<keyword evidence="16" id="KW-1185">Reference proteome</keyword>
<dbReference type="InterPro" id="IPR050476">
    <property type="entry name" value="Insect_CytP450_Detox"/>
</dbReference>
<keyword evidence="7" id="KW-0256">Endoplasmic reticulum</keyword>
<evidence type="ECO:0000256" key="6">
    <source>
        <dbReference type="ARBA" id="ARBA00022723"/>
    </source>
</evidence>
<dbReference type="PANTHER" id="PTHR24292:SF54">
    <property type="entry name" value="CYP9F3-RELATED"/>
    <property type="match status" value="1"/>
</dbReference>
<dbReference type="GO" id="GO:0005789">
    <property type="term" value="C:endoplasmic reticulum membrane"/>
    <property type="evidence" value="ECO:0007669"/>
    <property type="project" value="UniProtKB-SubCell"/>
</dbReference>
<dbReference type="Pfam" id="PF00067">
    <property type="entry name" value="p450"/>
    <property type="match status" value="1"/>
</dbReference>
<keyword evidence="8" id="KW-0492">Microsome</keyword>
<dbReference type="GO" id="GO:0016705">
    <property type="term" value="F:oxidoreductase activity, acting on paired donors, with incorporation or reduction of molecular oxygen"/>
    <property type="evidence" value="ECO:0007669"/>
    <property type="project" value="InterPro"/>
</dbReference>
<dbReference type="SUPFAM" id="SSF48264">
    <property type="entry name" value="Cytochrome P450"/>
    <property type="match status" value="1"/>
</dbReference>
<dbReference type="EMBL" id="JAANIB010004998">
    <property type="protein sequence ID" value="KAG5333305.1"/>
    <property type="molecule type" value="Genomic_DNA"/>
</dbReference>
<dbReference type="GO" id="GO:0020037">
    <property type="term" value="F:heme binding"/>
    <property type="evidence" value="ECO:0007669"/>
    <property type="project" value="InterPro"/>
</dbReference>
<evidence type="ECO:0000256" key="11">
    <source>
        <dbReference type="ARBA" id="ARBA00023033"/>
    </source>
</evidence>
<evidence type="ECO:0000313" key="16">
    <source>
        <dbReference type="Proteomes" id="UP000670152"/>
    </source>
</evidence>
<evidence type="ECO:0000256" key="10">
    <source>
        <dbReference type="ARBA" id="ARBA00023004"/>
    </source>
</evidence>
<dbReference type="InterPro" id="IPR001128">
    <property type="entry name" value="Cyt_P450"/>
</dbReference>
<dbReference type="PROSITE" id="PS00086">
    <property type="entry name" value="CYTOCHROME_P450"/>
    <property type="match status" value="1"/>
</dbReference>
<proteinExistence type="inferred from homology"/>
<evidence type="ECO:0000256" key="2">
    <source>
        <dbReference type="ARBA" id="ARBA00004174"/>
    </source>
</evidence>
<sequence length="67" mass="7733">YESLAFGIGPRSCIAQRFALLIIKVAIIMIISNYTISYKTNKKHDYNTIHVFTYAADGLYVKFKKRN</sequence>
<dbReference type="Proteomes" id="UP000670152">
    <property type="component" value="Unassembled WGS sequence"/>
</dbReference>
<evidence type="ECO:0000256" key="5">
    <source>
        <dbReference type="ARBA" id="ARBA00022617"/>
    </source>
</evidence>
<dbReference type="InterPro" id="IPR036396">
    <property type="entry name" value="Cyt_P450_sf"/>
</dbReference>
<dbReference type="GO" id="GO:0004497">
    <property type="term" value="F:monooxygenase activity"/>
    <property type="evidence" value="ECO:0007669"/>
    <property type="project" value="UniProtKB-KW"/>
</dbReference>
<comment type="similarity">
    <text evidence="4 13">Belongs to the cytochrome P450 family.</text>
</comment>
<keyword evidence="10 13" id="KW-0408">Iron</keyword>
<evidence type="ECO:0000256" key="3">
    <source>
        <dbReference type="ARBA" id="ARBA00004406"/>
    </source>
</evidence>
<evidence type="ECO:0000256" key="1">
    <source>
        <dbReference type="ARBA" id="ARBA00001971"/>
    </source>
</evidence>
<accession>A0A836FG47</accession>
<evidence type="ECO:0000256" key="7">
    <source>
        <dbReference type="ARBA" id="ARBA00022824"/>
    </source>
</evidence>
<feature type="non-terminal residue" evidence="15">
    <location>
        <position position="1"/>
    </location>
</feature>
<evidence type="ECO:0000256" key="14">
    <source>
        <dbReference type="SAM" id="Phobius"/>
    </source>
</evidence>
<keyword evidence="14" id="KW-1133">Transmembrane helix</keyword>
<comment type="subcellular location">
    <subcellularLocation>
        <location evidence="3">Endoplasmic reticulum membrane</location>
        <topology evidence="3">Peripheral membrane protein</topology>
    </subcellularLocation>
    <subcellularLocation>
        <location evidence="2">Microsome membrane</location>
        <topology evidence="2">Peripheral membrane protein</topology>
    </subcellularLocation>
</comment>
<keyword evidence="14" id="KW-0812">Transmembrane</keyword>
<comment type="cofactor">
    <cofactor evidence="1">
        <name>heme</name>
        <dbReference type="ChEBI" id="CHEBI:30413"/>
    </cofactor>
</comment>
<dbReference type="AlphaFoldDB" id="A0A836FG47"/>
<evidence type="ECO:0000256" key="9">
    <source>
        <dbReference type="ARBA" id="ARBA00023002"/>
    </source>
</evidence>
<reference evidence="15 16" key="1">
    <citation type="submission" date="2020-02" db="EMBL/GenBank/DDBJ databases">
        <title>Relaxed selection underlies rapid genomic changes in the transitions from sociality to social parasitism in ants.</title>
        <authorList>
            <person name="Bi X."/>
        </authorList>
    </citation>
    <scope>NUCLEOTIDE SEQUENCE [LARGE SCALE GENOMIC DNA]</scope>
    <source>
        <strain evidence="15">BGI-DK2014b</strain>
        <tissue evidence="15">Whole body</tissue>
    </source>
</reference>
<keyword evidence="11 13" id="KW-0503">Monooxygenase</keyword>
<evidence type="ECO:0000256" key="4">
    <source>
        <dbReference type="ARBA" id="ARBA00010617"/>
    </source>
</evidence>
<evidence type="ECO:0000256" key="8">
    <source>
        <dbReference type="ARBA" id="ARBA00022848"/>
    </source>
</evidence>
<feature type="transmembrane region" description="Helical" evidence="14">
    <location>
        <begin position="14"/>
        <end position="36"/>
    </location>
</feature>
<dbReference type="GO" id="GO:0005506">
    <property type="term" value="F:iron ion binding"/>
    <property type="evidence" value="ECO:0007669"/>
    <property type="project" value="InterPro"/>
</dbReference>
<evidence type="ECO:0000313" key="15">
    <source>
        <dbReference type="EMBL" id="KAG5333305.1"/>
    </source>
</evidence>